<feature type="domain" description="PAC" evidence="12">
    <location>
        <begin position="653"/>
        <end position="705"/>
    </location>
</feature>
<evidence type="ECO:0000256" key="1">
    <source>
        <dbReference type="ARBA" id="ARBA00000085"/>
    </source>
</evidence>
<dbReference type="InterPro" id="IPR013767">
    <property type="entry name" value="PAS_fold"/>
</dbReference>
<dbReference type="InterPro" id="IPR000014">
    <property type="entry name" value="PAS"/>
</dbReference>
<keyword evidence="7" id="KW-0067">ATP-binding</keyword>
<feature type="transmembrane region" description="Helical" evidence="9">
    <location>
        <begin position="355"/>
        <end position="376"/>
    </location>
</feature>
<keyword evidence="3" id="KW-0597">Phosphoprotein</keyword>
<dbReference type="InterPro" id="IPR041489">
    <property type="entry name" value="PDZ_6"/>
</dbReference>
<dbReference type="InterPro" id="IPR036890">
    <property type="entry name" value="HATPase_C_sf"/>
</dbReference>
<feature type="domain" description="Histidine kinase" evidence="10">
    <location>
        <begin position="718"/>
        <end position="927"/>
    </location>
</feature>
<dbReference type="Proteomes" id="UP000648239">
    <property type="component" value="Unassembled WGS sequence"/>
</dbReference>
<dbReference type="InterPro" id="IPR003661">
    <property type="entry name" value="HisK_dim/P_dom"/>
</dbReference>
<dbReference type="Gene3D" id="3.30.450.40">
    <property type="match status" value="1"/>
</dbReference>
<evidence type="ECO:0000256" key="8">
    <source>
        <dbReference type="ARBA" id="ARBA00023012"/>
    </source>
</evidence>
<evidence type="ECO:0000256" key="3">
    <source>
        <dbReference type="ARBA" id="ARBA00022553"/>
    </source>
</evidence>
<dbReference type="NCBIfam" id="TIGR00229">
    <property type="entry name" value="sensory_box"/>
    <property type="match status" value="1"/>
</dbReference>
<dbReference type="GO" id="GO:0005524">
    <property type="term" value="F:ATP binding"/>
    <property type="evidence" value="ECO:0007669"/>
    <property type="project" value="UniProtKB-KW"/>
</dbReference>
<dbReference type="SMART" id="SM00388">
    <property type="entry name" value="HisKA"/>
    <property type="match status" value="1"/>
</dbReference>
<dbReference type="Pfam" id="PF17820">
    <property type="entry name" value="PDZ_6"/>
    <property type="match status" value="1"/>
</dbReference>
<dbReference type="InterPro" id="IPR005467">
    <property type="entry name" value="His_kinase_dom"/>
</dbReference>
<dbReference type="Pfam" id="PF00512">
    <property type="entry name" value="HisKA"/>
    <property type="match status" value="1"/>
</dbReference>
<dbReference type="Gene3D" id="3.30.450.20">
    <property type="entry name" value="PAS domain"/>
    <property type="match status" value="1"/>
</dbReference>
<feature type="domain" description="PAS" evidence="11">
    <location>
        <begin position="580"/>
        <end position="634"/>
    </location>
</feature>
<feature type="transmembrane region" description="Helical" evidence="9">
    <location>
        <begin position="12"/>
        <end position="34"/>
    </location>
</feature>
<dbReference type="PROSITE" id="PS50112">
    <property type="entry name" value="PAS"/>
    <property type="match status" value="1"/>
</dbReference>
<dbReference type="SMART" id="SM00091">
    <property type="entry name" value="PAS"/>
    <property type="match status" value="1"/>
</dbReference>
<evidence type="ECO:0000256" key="5">
    <source>
        <dbReference type="ARBA" id="ARBA00022741"/>
    </source>
</evidence>
<feature type="transmembrane region" description="Helical" evidence="9">
    <location>
        <begin position="215"/>
        <end position="236"/>
    </location>
</feature>
<dbReference type="SUPFAM" id="SSF47384">
    <property type="entry name" value="Homodimeric domain of signal transducing histidine kinase"/>
    <property type="match status" value="1"/>
</dbReference>
<dbReference type="CDD" id="cd00130">
    <property type="entry name" value="PAS"/>
    <property type="match status" value="1"/>
</dbReference>
<comment type="catalytic activity">
    <reaction evidence="1">
        <text>ATP + protein L-histidine = ADP + protein N-phospho-L-histidine.</text>
        <dbReference type="EC" id="2.7.13.3"/>
    </reaction>
</comment>
<dbReference type="GO" id="GO:0006355">
    <property type="term" value="P:regulation of DNA-templated transcription"/>
    <property type="evidence" value="ECO:0007669"/>
    <property type="project" value="InterPro"/>
</dbReference>
<protein>
    <recommendedName>
        <fullName evidence="2">histidine kinase</fullName>
        <ecNumber evidence="2">2.7.13.3</ecNumber>
    </recommendedName>
</protein>
<dbReference type="AlphaFoldDB" id="A0A8J7CKX9"/>
<reference evidence="13 14" key="1">
    <citation type="submission" date="2020-08" db="EMBL/GenBank/DDBJ databases">
        <title>Acidobacteriota in marine sediments use diverse sulfur dissimilation pathways.</title>
        <authorList>
            <person name="Wasmund K."/>
        </authorList>
    </citation>
    <scope>NUCLEOTIDE SEQUENCE [LARGE SCALE GENOMIC DNA]</scope>
    <source>
        <strain evidence="13">MAG AM4</strain>
    </source>
</reference>
<dbReference type="EMBL" id="JACXWD010000014">
    <property type="protein sequence ID" value="MBD3867708.1"/>
    <property type="molecule type" value="Genomic_DNA"/>
</dbReference>
<dbReference type="PANTHER" id="PTHR43065">
    <property type="entry name" value="SENSOR HISTIDINE KINASE"/>
    <property type="match status" value="1"/>
</dbReference>
<dbReference type="Pfam" id="PF00989">
    <property type="entry name" value="PAS"/>
    <property type="match status" value="1"/>
</dbReference>
<comment type="caution">
    <text evidence="13">The sequence shown here is derived from an EMBL/GenBank/DDBJ whole genome shotgun (WGS) entry which is preliminary data.</text>
</comment>
<dbReference type="Gene3D" id="1.10.287.130">
    <property type="match status" value="1"/>
</dbReference>
<proteinExistence type="predicted"/>
<dbReference type="InterPro" id="IPR036034">
    <property type="entry name" value="PDZ_sf"/>
</dbReference>
<keyword evidence="9" id="KW-0812">Transmembrane</keyword>
<evidence type="ECO:0000259" key="11">
    <source>
        <dbReference type="PROSITE" id="PS50112"/>
    </source>
</evidence>
<gene>
    <name evidence="13" type="ORF">IFK94_06260</name>
</gene>
<evidence type="ECO:0000259" key="10">
    <source>
        <dbReference type="PROSITE" id="PS50109"/>
    </source>
</evidence>
<dbReference type="InterPro" id="IPR000700">
    <property type="entry name" value="PAS-assoc_C"/>
</dbReference>
<accession>A0A8J7CKX9</accession>
<dbReference type="InterPro" id="IPR035965">
    <property type="entry name" value="PAS-like_dom_sf"/>
</dbReference>
<feature type="transmembrane region" description="Helical" evidence="9">
    <location>
        <begin position="153"/>
        <end position="170"/>
    </location>
</feature>
<keyword evidence="4" id="KW-0808">Transferase</keyword>
<dbReference type="Gene3D" id="2.30.42.10">
    <property type="match status" value="1"/>
</dbReference>
<dbReference type="InterPro" id="IPR029016">
    <property type="entry name" value="GAF-like_dom_sf"/>
</dbReference>
<dbReference type="GO" id="GO:0000155">
    <property type="term" value="F:phosphorelay sensor kinase activity"/>
    <property type="evidence" value="ECO:0007669"/>
    <property type="project" value="InterPro"/>
</dbReference>
<dbReference type="PROSITE" id="PS50113">
    <property type="entry name" value="PAC"/>
    <property type="match status" value="1"/>
</dbReference>
<dbReference type="InterPro" id="IPR003594">
    <property type="entry name" value="HATPase_dom"/>
</dbReference>
<organism evidence="13 14">
    <name type="scientific">Candidatus Polarisedimenticola svalbardensis</name>
    <dbReference type="NCBI Taxonomy" id="2886004"/>
    <lineage>
        <taxon>Bacteria</taxon>
        <taxon>Pseudomonadati</taxon>
        <taxon>Acidobacteriota</taxon>
        <taxon>Candidatus Polarisedimenticolia</taxon>
        <taxon>Candidatus Polarisedimenticolales</taxon>
        <taxon>Candidatus Polarisedimenticolaceae</taxon>
        <taxon>Candidatus Polarisedimenticola</taxon>
    </lineage>
</organism>
<evidence type="ECO:0000256" key="9">
    <source>
        <dbReference type="SAM" id="Phobius"/>
    </source>
</evidence>
<dbReference type="CDD" id="cd00082">
    <property type="entry name" value="HisKA"/>
    <property type="match status" value="1"/>
</dbReference>
<feature type="transmembrane region" description="Helical" evidence="9">
    <location>
        <begin position="127"/>
        <end position="146"/>
    </location>
</feature>
<feature type="transmembrane region" description="Helical" evidence="9">
    <location>
        <begin position="320"/>
        <end position="343"/>
    </location>
</feature>
<dbReference type="SUPFAM" id="SSF55781">
    <property type="entry name" value="GAF domain-like"/>
    <property type="match status" value="1"/>
</dbReference>
<evidence type="ECO:0000256" key="6">
    <source>
        <dbReference type="ARBA" id="ARBA00022777"/>
    </source>
</evidence>
<evidence type="ECO:0000256" key="7">
    <source>
        <dbReference type="ARBA" id="ARBA00022840"/>
    </source>
</evidence>
<dbReference type="EC" id="2.7.13.3" evidence="2"/>
<evidence type="ECO:0000256" key="4">
    <source>
        <dbReference type="ARBA" id="ARBA00022679"/>
    </source>
</evidence>
<dbReference type="PANTHER" id="PTHR43065:SF46">
    <property type="entry name" value="C4-DICARBOXYLATE TRANSPORT SENSOR PROTEIN DCTB"/>
    <property type="match status" value="1"/>
</dbReference>
<dbReference type="InterPro" id="IPR004358">
    <property type="entry name" value="Sig_transdc_His_kin-like_C"/>
</dbReference>
<evidence type="ECO:0000256" key="2">
    <source>
        <dbReference type="ARBA" id="ARBA00012438"/>
    </source>
</evidence>
<dbReference type="PROSITE" id="PS50109">
    <property type="entry name" value="HIS_KIN"/>
    <property type="match status" value="1"/>
</dbReference>
<dbReference type="Pfam" id="PF02518">
    <property type="entry name" value="HATPase_c"/>
    <property type="match status" value="1"/>
</dbReference>
<keyword evidence="9" id="KW-0472">Membrane</keyword>
<feature type="transmembrane region" description="Helical" evidence="9">
    <location>
        <begin position="256"/>
        <end position="276"/>
    </location>
</feature>
<feature type="transmembrane region" description="Helical" evidence="9">
    <location>
        <begin position="182"/>
        <end position="203"/>
    </location>
</feature>
<evidence type="ECO:0000259" key="12">
    <source>
        <dbReference type="PROSITE" id="PS50113"/>
    </source>
</evidence>
<evidence type="ECO:0000313" key="13">
    <source>
        <dbReference type="EMBL" id="MBD3867708.1"/>
    </source>
</evidence>
<dbReference type="InterPro" id="IPR036097">
    <property type="entry name" value="HisK_dim/P_sf"/>
</dbReference>
<keyword evidence="9" id="KW-1133">Transmembrane helix</keyword>
<keyword evidence="8" id="KW-0902">Two-component regulatory system</keyword>
<dbReference type="SUPFAM" id="SSF55874">
    <property type="entry name" value="ATPase domain of HSP90 chaperone/DNA topoisomerase II/histidine kinase"/>
    <property type="match status" value="1"/>
</dbReference>
<sequence length="933" mass="102849">MGPGRRLGAGSKALIVLTLVGLAGLGTVSIYRVFGTLEPVTGVEWVQTSSGPIAVAILEESPAWTAGLRPGDYLEAVNGRPVESALDASTFAWGREGDVPSVLEIRRGRERFTVDLRPGFVYRTEPYGYLSLVGFAFLFTGAFIAFRWRAVRGAPAYALLAAGLFGYLVFSHTGRADFLDWTFYWLDLLAGVTVPALLIQLSLELTRSGKTRRFIPLLYLPAAAILLAALWMHPAALGGAYRFNDPAGAVELLDRLQILFLGVAVAVAALIMLKAYGRSRSTQHTGQLRWMLWGLFVGLAPFTILYAIPWALNATDLPGWAQFLSVLPMLLVPAAFTAALVRYRLHDVNMILRTVLVEAASIFLTFAAYGVVVYTLRHGLSDILPLSKSSTRYIGIFLTAISYPRIRSRMLLLVSQAFFRRRYSYRATLLDWARELNSENDLVSLARLLRDRITQTLDLGMATLFVMTGSDTFESVGEQEGVGKLVLDEATLQQVETEPYVHLAAGELSAIPWARYLFGMRVKGGLCALIATSERSDHSESLSSEDRALLSTFSAHAATAIDSALLFQELRRRAAEVERLHSQQATILESSAVGLLMLDEEERILTWNNAMEEMYKLPREAAIGRSLQEVFPPDQVRILERFAPGGDGGGDNRRFRYTMTNRDGDKVVVNIAVSKAAGDSGDGKVRVVAFDDVTEQIRLEEQMVQQERLASLGMLAAGVAHEVNTPLTGISSYAQIMIDDLPEGDPRREMLQRIDEQTRRASDIANSLLNFARPEEASFEPLDINMVTRECLSLFVPQIKGRKIQVEEDFEEEIPSILGHKGKLQQVLLNLLMNARDALAPGGTITIRTRGRDGRVRLDVLDNGRGIQEEDLVRVFDPFFSTKGRGEGTGLGLSISYGIVRDHGGDMRVVSVPGDFTRFTLDLPVADTARVPV</sequence>
<name>A0A8J7CKX9_9BACT</name>
<keyword evidence="6" id="KW-0418">Kinase</keyword>
<dbReference type="Gene3D" id="3.30.565.10">
    <property type="entry name" value="Histidine kinase-like ATPase, C-terminal domain"/>
    <property type="match status" value="1"/>
</dbReference>
<feature type="transmembrane region" description="Helical" evidence="9">
    <location>
        <begin position="288"/>
        <end position="308"/>
    </location>
</feature>
<dbReference type="SUPFAM" id="SSF50156">
    <property type="entry name" value="PDZ domain-like"/>
    <property type="match status" value="1"/>
</dbReference>
<dbReference type="SMART" id="SM00387">
    <property type="entry name" value="HATPase_c"/>
    <property type="match status" value="1"/>
</dbReference>
<keyword evidence="5" id="KW-0547">Nucleotide-binding</keyword>
<dbReference type="SUPFAM" id="SSF55785">
    <property type="entry name" value="PYP-like sensor domain (PAS domain)"/>
    <property type="match status" value="1"/>
</dbReference>
<evidence type="ECO:0000313" key="14">
    <source>
        <dbReference type="Proteomes" id="UP000648239"/>
    </source>
</evidence>
<dbReference type="PRINTS" id="PR00344">
    <property type="entry name" value="BCTRLSENSOR"/>
</dbReference>